<dbReference type="Pfam" id="PF13392">
    <property type="entry name" value="HNH_3"/>
    <property type="match status" value="1"/>
</dbReference>
<dbReference type="EMBL" id="JAPFFF010000029">
    <property type="protein sequence ID" value="KAK8846272.1"/>
    <property type="molecule type" value="Genomic_DNA"/>
</dbReference>
<accession>A0ABR2HI11</accession>
<keyword evidence="3" id="KW-1185">Reference proteome</keyword>
<evidence type="ECO:0000259" key="1">
    <source>
        <dbReference type="Pfam" id="PF13392"/>
    </source>
</evidence>
<proteinExistence type="predicted"/>
<feature type="domain" description="HNH nuclease" evidence="1">
    <location>
        <begin position="59"/>
        <end position="104"/>
    </location>
</feature>
<protein>
    <recommendedName>
        <fullName evidence="1">HNH nuclease domain-containing protein</fullName>
    </recommendedName>
</protein>
<evidence type="ECO:0000313" key="3">
    <source>
        <dbReference type="Proteomes" id="UP001470230"/>
    </source>
</evidence>
<gene>
    <name evidence="2" type="ORF">M9Y10_020278</name>
</gene>
<name>A0ABR2HI11_9EUKA</name>
<sequence>MTEGQTIEFVPLIGFEDKYEILNQYPFTIRRKDNHYIVKECINNCGYVIVNLSQHPHEKHRIIASQFIPNDDPENKNQIDHKNHDKTDNRIENLRWASRSENQRNKLTHKGIKYEYFDTIPEKAISIDKYGEHKFEGYYYYDNTFYFYTGIQYKKLNIKKDRKGNHYVKMVNNNGKSVEIRYLKFKKLYGLV</sequence>
<reference evidence="2 3" key="1">
    <citation type="submission" date="2024-04" db="EMBL/GenBank/DDBJ databases">
        <title>Tritrichomonas musculus Genome.</title>
        <authorList>
            <person name="Alves-Ferreira E."/>
            <person name="Grigg M."/>
            <person name="Lorenzi H."/>
            <person name="Galac M."/>
        </authorList>
    </citation>
    <scope>NUCLEOTIDE SEQUENCE [LARGE SCALE GENOMIC DNA]</scope>
    <source>
        <strain evidence="2 3">EAF2021</strain>
    </source>
</reference>
<comment type="caution">
    <text evidence="2">The sequence shown here is derived from an EMBL/GenBank/DDBJ whole genome shotgun (WGS) entry which is preliminary data.</text>
</comment>
<dbReference type="SUPFAM" id="SSF54060">
    <property type="entry name" value="His-Me finger endonucleases"/>
    <property type="match status" value="1"/>
</dbReference>
<evidence type="ECO:0000313" key="2">
    <source>
        <dbReference type="EMBL" id="KAK8846272.1"/>
    </source>
</evidence>
<dbReference type="Gene3D" id="3.90.75.20">
    <property type="match status" value="1"/>
</dbReference>
<organism evidence="2 3">
    <name type="scientific">Tritrichomonas musculus</name>
    <dbReference type="NCBI Taxonomy" id="1915356"/>
    <lineage>
        <taxon>Eukaryota</taxon>
        <taxon>Metamonada</taxon>
        <taxon>Parabasalia</taxon>
        <taxon>Tritrichomonadida</taxon>
        <taxon>Tritrichomonadidae</taxon>
        <taxon>Tritrichomonas</taxon>
    </lineage>
</organism>
<dbReference type="InterPro" id="IPR044925">
    <property type="entry name" value="His-Me_finger_sf"/>
</dbReference>
<dbReference type="InterPro" id="IPR003615">
    <property type="entry name" value="HNH_nuc"/>
</dbReference>
<dbReference type="Proteomes" id="UP001470230">
    <property type="component" value="Unassembled WGS sequence"/>
</dbReference>